<reference evidence="6 8" key="2">
    <citation type="submission" date="2014-06" db="EMBL/GenBank/DDBJ databases">
        <authorList>
            <person name="Le Roux F."/>
        </authorList>
    </citation>
    <scope>NUCLEOTIDE SEQUENCE</scope>
    <source>
        <strain evidence="7 8">J5-4</strain>
        <strain evidence="6">J5-5</strain>
    </source>
</reference>
<accession>A0A0T7DDF4</accession>
<dbReference type="PANTHER" id="PTHR30537:SF5">
    <property type="entry name" value="HTH-TYPE TRANSCRIPTIONAL ACTIVATOR TTDR-RELATED"/>
    <property type="match status" value="1"/>
</dbReference>
<dbReference type="InterPro" id="IPR005119">
    <property type="entry name" value="LysR_subst-bd"/>
</dbReference>
<dbReference type="Gene3D" id="1.10.10.10">
    <property type="entry name" value="Winged helix-like DNA-binding domain superfamily/Winged helix DNA-binding domain"/>
    <property type="match status" value="1"/>
</dbReference>
<evidence type="ECO:0000256" key="2">
    <source>
        <dbReference type="ARBA" id="ARBA00023015"/>
    </source>
</evidence>
<dbReference type="CDD" id="cd08422">
    <property type="entry name" value="PBP2_CrgA_like"/>
    <property type="match status" value="1"/>
</dbReference>
<evidence type="ECO:0000313" key="7">
    <source>
        <dbReference type="EMBL" id="CDT60623.1"/>
    </source>
</evidence>
<gene>
    <name evidence="7" type="ORF">VCR4J5_730122</name>
    <name evidence="6" type="ORF">VCR5J5_180300</name>
</gene>
<dbReference type="Pfam" id="PF00126">
    <property type="entry name" value="HTH_1"/>
    <property type="match status" value="1"/>
</dbReference>
<dbReference type="Proteomes" id="UP000049077">
    <property type="component" value="Unassembled WGS sequence"/>
</dbReference>
<evidence type="ECO:0000313" key="9">
    <source>
        <dbReference type="Proteomes" id="UP000049495"/>
    </source>
</evidence>
<dbReference type="InterPro" id="IPR000847">
    <property type="entry name" value="LysR_HTH_N"/>
</dbReference>
<comment type="caution">
    <text evidence="6">The sequence shown here is derived from an EMBL/GenBank/DDBJ whole genome shotgun (WGS) entry which is preliminary data.</text>
</comment>
<keyword evidence="3" id="KW-0238">DNA-binding</keyword>
<organism evidence="6 9">
    <name type="scientific">Vibrio crassostreae</name>
    <dbReference type="NCBI Taxonomy" id="246167"/>
    <lineage>
        <taxon>Bacteria</taxon>
        <taxon>Pseudomonadati</taxon>
        <taxon>Pseudomonadota</taxon>
        <taxon>Gammaproteobacteria</taxon>
        <taxon>Vibrionales</taxon>
        <taxon>Vibrionaceae</taxon>
        <taxon>Vibrio</taxon>
    </lineage>
</organism>
<dbReference type="SUPFAM" id="SSF46785">
    <property type="entry name" value="Winged helix' DNA-binding domain"/>
    <property type="match status" value="1"/>
</dbReference>
<dbReference type="AlphaFoldDB" id="A0A0T7DDF4"/>
<dbReference type="SUPFAM" id="SSF53850">
    <property type="entry name" value="Periplasmic binding protein-like II"/>
    <property type="match status" value="1"/>
</dbReference>
<dbReference type="OrthoDB" id="8885940at2"/>
<evidence type="ECO:0000313" key="8">
    <source>
        <dbReference type="Proteomes" id="UP000049077"/>
    </source>
</evidence>
<evidence type="ECO:0000256" key="4">
    <source>
        <dbReference type="ARBA" id="ARBA00023163"/>
    </source>
</evidence>
<comment type="similarity">
    <text evidence="1">Belongs to the LysR transcriptional regulatory family.</text>
</comment>
<sequence length="309" mass="34993">MLELIKIFDQVVESGSFSQAGRALNMAPSSVARNIDNLESKIKSSLFKRSTRQLILTEEGQYFYQKSAKILQDSNRLLEEMLGNQGTPEGVVRISVFESFGNLCLTPLIPEFLERYPKIQVELELDNNVVDLNSENIDVAIRIGTPQDSRLKARHLLTNNASLVAAPSYIEKYGTIDKPEELQDHNCLLISHERQKNYWYFKKNSVNKKVLVTGNLISKGGSPLLHAALSGVGVLLLSDWMLKPYLENGQLTDLLPHWTSMHSEQGSGEIFAIYKNTQYPRPHIRLFIDFLIEKLKPLKSVHPNRSLSD</sequence>
<dbReference type="GO" id="GO:0003700">
    <property type="term" value="F:DNA-binding transcription factor activity"/>
    <property type="evidence" value="ECO:0007669"/>
    <property type="project" value="InterPro"/>
</dbReference>
<protein>
    <submittedName>
        <fullName evidence="6">Transcriptional regulator</fullName>
    </submittedName>
</protein>
<keyword evidence="4" id="KW-0804">Transcription</keyword>
<dbReference type="GeneID" id="93903082"/>
<dbReference type="GO" id="GO:0003677">
    <property type="term" value="F:DNA binding"/>
    <property type="evidence" value="ECO:0007669"/>
    <property type="project" value="UniProtKB-KW"/>
</dbReference>
<dbReference type="Gene3D" id="3.40.190.290">
    <property type="match status" value="1"/>
</dbReference>
<dbReference type="EMBL" id="CCJX01000161">
    <property type="protein sequence ID" value="CDT60623.1"/>
    <property type="molecule type" value="Genomic_DNA"/>
</dbReference>
<evidence type="ECO:0000313" key="6">
    <source>
        <dbReference type="EMBL" id="CDT24359.1"/>
    </source>
</evidence>
<feature type="domain" description="HTH lysR-type" evidence="5">
    <location>
        <begin position="1"/>
        <end position="57"/>
    </location>
</feature>
<dbReference type="EMBL" id="CCJV01000076">
    <property type="protein sequence ID" value="CDT24359.1"/>
    <property type="molecule type" value="Genomic_DNA"/>
</dbReference>
<dbReference type="InterPro" id="IPR036390">
    <property type="entry name" value="WH_DNA-bd_sf"/>
</dbReference>
<dbReference type="InterPro" id="IPR036388">
    <property type="entry name" value="WH-like_DNA-bd_sf"/>
</dbReference>
<dbReference type="InterPro" id="IPR058163">
    <property type="entry name" value="LysR-type_TF_proteobact-type"/>
</dbReference>
<dbReference type="Proteomes" id="UP000049495">
    <property type="component" value="Unassembled WGS sequence"/>
</dbReference>
<dbReference type="RefSeq" id="WP_048660562.1">
    <property type="nucleotide sequence ID" value="NZ_AP025477.1"/>
</dbReference>
<dbReference type="PANTHER" id="PTHR30537">
    <property type="entry name" value="HTH-TYPE TRANSCRIPTIONAL REGULATOR"/>
    <property type="match status" value="1"/>
</dbReference>
<proteinExistence type="inferred from homology"/>
<dbReference type="FunFam" id="1.10.10.10:FF:000001">
    <property type="entry name" value="LysR family transcriptional regulator"/>
    <property type="match status" value="1"/>
</dbReference>
<evidence type="ECO:0000259" key="5">
    <source>
        <dbReference type="PROSITE" id="PS50931"/>
    </source>
</evidence>
<name>A0A0T7DDF4_9VIBR</name>
<dbReference type="PROSITE" id="PS50931">
    <property type="entry name" value="HTH_LYSR"/>
    <property type="match status" value="1"/>
</dbReference>
<keyword evidence="8" id="KW-1185">Reference proteome</keyword>
<evidence type="ECO:0000256" key="1">
    <source>
        <dbReference type="ARBA" id="ARBA00009437"/>
    </source>
</evidence>
<keyword evidence="2" id="KW-0805">Transcription regulation</keyword>
<reference evidence="9" key="1">
    <citation type="submission" date="2014-06" db="EMBL/GenBank/DDBJ databases">
        <authorList>
            <person name="Le Roux Frederique"/>
        </authorList>
    </citation>
    <scope>NUCLEOTIDE SEQUENCE [LARGE SCALE GENOMIC DNA]</scope>
    <source>
        <strain evidence="9">J5-5</strain>
    </source>
</reference>
<dbReference type="Pfam" id="PF03466">
    <property type="entry name" value="LysR_substrate"/>
    <property type="match status" value="1"/>
</dbReference>
<evidence type="ECO:0000256" key="3">
    <source>
        <dbReference type="ARBA" id="ARBA00023125"/>
    </source>
</evidence>